<evidence type="ECO:0000313" key="1">
    <source>
        <dbReference type="EMBL" id="MFC3963466.1"/>
    </source>
</evidence>
<accession>A0ABV8DTU2</accession>
<proteinExistence type="predicted"/>
<organism evidence="1 2">
    <name type="scientific">Nocardia jiangsuensis</name>
    <dbReference type="NCBI Taxonomy" id="1691563"/>
    <lineage>
        <taxon>Bacteria</taxon>
        <taxon>Bacillati</taxon>
        <taxon>Actinomycetota</taxon>
        <taxon>Actinomycetes</taxon>
        <taxon>Mycobacteriales</taxon>
        <taxon>Nocardiaceae</taxon>
        <taxon>Nocardia</taxon>
    </lineage>
</organism>
<dbReference type="EMBL" id="JBHSAX010000014">
    <property type="protein sequence ID" value="MFC3963466.1"/>
    <property type="molecule type" value="Genomic_DNA"/>
</dbReference>
<protein>
    <submittedName>
        <fullName evidence="1">Uncharacterized protein</fullName>
    </submittedName>
</protein>
<dbReference type="Proteomes" id="UP001595696">
    <property type="component" value="Unassembled WGS sequence"/>
</dbReference>
<gene>
    <name evidence="1" type="ORF">ACFO0B_15865</name>
</gene>
<keyword evidence="2" id="KW-1185">Reference proteome</keyword>
<sequence>MTVTIEHVTTDELHRRRAAVLARVGLNLPEITELAAQYMLTPEEPAAWNELKSIDFLLGDE</sequence>
<name>A0ABV8DTU2_9NOCA</name>
<reference evidence="2" key="1">
    <citation type="journal article" date="2019" name="Int. J. Syst. Evol. Microbiol.">
        <title>The Global Catalogue of Microorganisms (GCM) 10K type strain sequencing project: providing services to taxonomists for standard genome sequencing and annotation.</title>
        <authorList>
            <consortium name="The Broad Institute Genomics Platform"/>
            <consortium name="The Broad Institute Genome Sequencing Center for Infectious Disease"/>
            <person name="Wu L."/>
            <person name="Ma J."/>
        </authorList>
    </citation>
    <scope>NUCLEOTIDE SEQUENCE [LARGE SCALE GENOMIC DNA]</scope>
    <source>
        <strain evidence="2">CGMCC 4.7330</strain>
    </source>
</reference>
<comment type="caution">
    <text evidence="1">The sequence shown here is derived from an EMBL/GenBank/DDBJ whole genome shotgun (WGS) entry which is preliminary data.</text>
</comment>
<dbReference type="RefSeq" id="WP_378613213.1">
    <property type="nucleotide sequence ID" value="NZ_JBHSAX010000014.1"/>
</dbReference>
<evidence type="ECO:0000313" key="2">
    <source>
        <dbReference type="Proteomes" id="UP001595696"/>
    </source>
</evidence>